<feature type="compositionally biased region" description="Basic and acidic residues" evidence="1">
    <location>
        <begin position="29"/>
        <end position="49"/>
    </location>
</feature>
<comment type="caution">
    <text evidence="2">The sequence shown here is derived from an EMBL/GenBank/DDBJ whole genome shotgun (WGS) entry which is preliminary data.</text>
</comment>
<dbReference type="Proteomes" id="UP001374579">
    <property type="component" value="Unassembled WGS sequence"/>
</dbReference>
<keyword evidence="3" id="KW-1185">Reference proteome</keyword>
<evidence type="ECO:0008006" key="4">
    <source>
        <dbReference type="Google" id="ProtNLM"/>
    </source>
</evidence>
<dbReference type="PANTHER" id="PTHR19446">
    <property type="entry name" value="REVERSE TRANSCRIPTASES"/>
    <property type="match status" value="1"/>
</dbReference>
<reference evidence="2 3" key="1">
    <citation type="submission" date="2024-02" db="EMBL/GenBank/DDBJ databases">
        <title>Chromosome-scale genome assembly of the rough periwinkle Littorina saxatilis.</title>
        <authorList>
            <person name="De Jode A."/>
            <person name="Faria R."/>
            <person name="Formenti G."/>
            <person name="Sims Y."/>
            <person name="Smith T.P."/>
            <person name="Tracey A."/>
            <person name="Wood J.M.D."/>
            <person name="Zagrodzka Z.B."/>
            <person name="Johannesson K."/>
            <person name="Butlin R.K."/>
            <person name="Leder E.H."/>
        </authorList>
    </citation>
    <scope>NUCLEOTIDE SEQUENCE [LARGE SCALE GENOMIC DNA]</scope>
    <source>
        <strain evidence="2">Snail1</strain>
        <tissue evidence="2">Muscle</tissue>
    </source>
</reference>
<proteinExistence type="predicted"/>
<dbReference type="AlphaFoldDB" id="A0AAN9B3Q0"/>
<organism evidence="2 3">
    <name type="scientific">Littorina saxatilis</name>
    <dbReference type="NCBI Taxonomy" id="31220"/>
    <lineage>
        <taxon>Eukaryota</taxon>
        <taxon>Metazoa</taxon>
        <taxon>Spiralia</taxon>
        <taxon>Lophotrochozoa</taxon>
        <taxon>Mollusca</taxon>
        <taxon>Gastropoda</taxon>
        <taxon>Caenogastropoda</taxon>
        <taxon>Littorinimorpha</taxon>
        <taxon>Littorinoidea</taxon>
        <taxon>Littorinidae</taxon>
        <taxon>Littorina</taxon>
    </lineage>
</organism>
<feature type="region of interest" description="Disordered" evidence="1">
    <location>
        <begin position="27"/>
        <end position="49"/>
    </location>
</feature>
<protein>
    <recommendedName>
        <fullName evidence="4">RNA-directed DNA polymerase from mobile element jockey</fullName>
    </recommendedName>
</protein>
<evidence type="ECO:0000256" key="1">
    <source>
        <dbReference type="SAM" id="MobiDB-lite"/>
    </source>
</evidence>
<evidence type="ECO:0000313" key="2">
    <source>
        <dbReference type="EMBL" id="KAK7097254.1"/>
    </source>
</evidence>
<accession>A0AAN9B3Q0</accession>
<dbReference type="EMBL" id="JBAMIC010000013">
    <property type="protein sequence ID" value="KAK7097254.1"/>
    <property type="molecule type" value="Genomic_DNA"/>
</dbReference>
<feature type="region of interest" description="Disordered" evidence="1">
    <location>
        <begin position="185"/>
        <end position="211"/>
    </location>
</feature>
<name>A0AAN9B3Q0_9CAEN</name>
<sequence length="226" mass="25268">MATEAEEAAYHGNMRDLYATIKKLSKKFSKPERPVKDKEGKSISDEAGQRKRWMEHFEELLNRPAPRDPPDIPPANGDLFINCNAPTKEEISQAIKQLRNGKAAGPDGIPAEALKADLATSVKMLYPLFFKIWEEEQVPSEWKEGYLIKLPKKGDLSACSNYRGITLLSIPGKVFNRVTERRCRSTAAGPSSRIPKRQVMHGPDSNAAHHPRTVTGMELVSLCPLY</sequence>
<gene>
    <name evidence="2" type="ORF">V1264_004261</name>
</gene>
<evidence type="ECO:0000313" key="3">
    <source>
        <dbReference type="Proteomes" id="UP001374579"/>
    </source>
</evidence>